<proteinExistence type="predicted"/>
<sequence length="79" mass="8506">MGVARATLASSVNKRGRISAGDLKETDKTKRHNKATNWQRREGMSDVVRPGLGKHRTIEATAAAPPSAISRTTVQYASS</sequence>
<evidence type="ECO:0000313" key="3">
    <source>
        <dbReference type="Proteomes" id="UP000292052"/>
    </source>
</evidence>
<name>A0A482WB03_ASBVE</name>
<keyword evidence="3" id="KW-1185">Reference proteome</keyword>
<comment type="caution">
    <text evidence="2">The sequence shown here is derived from an EMBL/GenBank/DDBJ whole genome shotgun (WGS) entry which is preliminary data.</text>
</comment>
<organism evidence="2 3">
    <name type="scientific">Asbolus verrucosus</name>
    <name type="common">Desert ironclad beetle</name>
    <dbReference type="NCBI Taxonomy" id="1661398"/>
    <lineage>
        <taxon>Eukaryota</taxon>
        <taxon>Metazoa</taxon>
        <taxon>Ecdysozoa</taxon>
        <taxon>Arthropoda</taxon>
        <taxon>Hexapoda</taxon>
        <taxon>Insecta</taxon>
        <taxon>Pterygota</taxon>
        <taxon>Neoptera</taxon>
        <taxon>Endopterygota</taxon>
        <taxon>Coleoptera</taxon>
        <taxon>Polyphaga</taxon>
        <taxon>Cucujiformia</taxon>
        <taxon>Tenebrionidae</taxon>
        <taxon>Pimeliinae</taxon>
        <taxon>Asbolus</taxon>
    </lineage>
</organism>
<dbReference type="Proteomes" id="UP000292052">
    <property type="component" value="Unassembled WGS sequence"/>
</dbReference>
<gene>
    <name evidence="2" type="ORF">BDFB_005534</name>
</gene>
<evidence type="ECO:0000313" key="2">
    <source>
        <dbReference type="EMBL" id="RZC41977.1"/>
    </source>
</evidence>
<protein>
    <submittedName>
        <fullName evidence="2">Uncharacterized protein</fullName>
    </submittedName>
</protein>
<feature type="region of interest" description="Disordered" evidence="1">
    <location>
        <begin position="1"/>
        <end position="49"/>
    </location>
</feature>
<evidence type="ECO:0000256" key="1">
    <source>
        <dbReference type="SAM" id="MobiDB-lite"/>
    </source>
</evidence>
<dbReference type="EMBL" id="QDEB01012275">
    <property type="protein sequence ID" value="RZC41977.1"/>
    <property type="molecule type" value="Genomic_DNA"/>
</dbReference>
<reference evidence="2 3" key="1">
    <citation type="submission" date="2017-03" db="EMBL/GenBank/DDBJ databases">
        <title>Genome of the blue death feigning beetle - Asbolus verrucosus.</title>
        <authorList>
            <person name="Rider S.D."/>
        </authorList>
    </citation>
    <scope>NUCLEOTIDE SEQUENCE [LARGE SCALE GENOMIC DNA]</scope>
    <source>
        <strain evidence="2">Butters</strain>
        <tissue evidence="2">Head and leg muscle</tissue>
    </source>
</reference>
<dbReference type="AlphaFoldDB" id="A0A482WB03"/>
<accession>A0A482WB03</accession>